<dbReference type="RefSeq" id="WP_007423744.1">
    <property type="nucleotide sequence ID" value="NC_009484.1"/>
</dbReference>
<dbReference type="STRING" id="349163.Acry_2062"/>
<evidence type="ECO:0000313" key="2">
    <source>
        <dbReference type="Proteomes" id="UP000000245"/>
    </source>
</evidence>
<dbReference type="KEGG" id="acr:Acry_2062"/>
<dbReference type="HOGENOM" id="CLU_112438_0_0_5"/>
<dbReference type="AlphaFoldDB" id="A5G080"/>
<proteinExistence type="predicted"/>
<evidence type="ECO:0000313" key="1">
    <source>
        <dbReference type="EMBL" id="ABQ31262.1"/>
    </source>
</evidence>
<dbReference type="Proteomes" id="UP000000245">
    <property type="component" value="Chromosome"/>
</dbReference>
<organism evidence="1 2">
    <name type="scientific">Acidiphilium cryptum (strain JF-5)</name>
    <dbReference type="NCBI Taxonomy" id="349163"/>
    <lineage>
        <taxon>Bacteria</taxon>
        <taxon>Pseudomonadati</taxon>
        <taxon>Pseudomonadota</taxon>
        <taxon>Alphaproteobacteria</taxon>
        <taxon>Acetobacterales</taxon>
        <taxon>Acidocellaceae</taxon>
        <taxon>Acidiphilium</taxon>
    </lineage>
</organism>
<protein>
    <recommendedName>
        <fullName evidence="3">DUF2267 domain-containing protein</fullName>
    </recommendedName>
</protein>
<dbReference type="eggNOG" id="COG5502">
    <property type="taxonomic scope" value="Bacteria"/>
</dbReference>
<keyword evidence="2" id="KW-1185">Reference proteome</keyword>
<accession>A5G080</accession>
<dbReference type="InterPro" id="IPR018727">
    <property type="entry name" value="DUF2267"/>
</dbReference>
<reference evidence="1 2" key="1">
    <citation type="submission" date="2007-05" db="EMBL/GenBank/DDBJ databases">
        <title>Complete sequence of chromosome of Acidiphilium cryptum JF-5.</title>
        <authorList>
            <consortium name="US DOE Joint Genome Institute"/>
            <person name="Copeland A."/>
            <person name="Lucas S."/>
            <person name="Lapidus A."/>
            <person name="Barry K."/>
            <person name="Detter J.C."/>
            <person name="Glavina del Rio T."/>
            <person name="Hammon N."/>
            <person name="Israni S."/>
            <person name="Dalin E."/>
            <person name="Tice H."/>
            <person name="Pitluck S."/>
            <person name="Sims D."/>
            <person name="Brettin T."/>
            <person name="Bruce D."/>
            <person name="Han C."/>
            <person name="Schmutz J."/>
            <person name="Larimer F."/>
            <person name="Land M."/>
            <person name="Hauser L."/>
            <person name="Kyrpides N."/>
            <person name="Kim E."/>
            <person name="Magnuson T."/>
            <person name="Richardson P."/>
        </authorList>
    </citation>
    <scope>NUCLEOTIDE SEQUENCE [LARGE SCALE GENOMIC DNA]</scope>
    <source>
        <strain evidence="1 2">JF-5</strain>
    </source>
</reference>
<dbReference type="EMBL" id="CP000697">
    <property type="protein sequence ID" value="ABQ31262.1"/>
    <property type="molecule type" value="Genomic_DNA"/>
</dbReference>
<gene>
    <name evidence="1" type="ordered locus">Acry_2062</name>
</gene>
<sequence>MKAASLDTSVQRAHEWLHEIAGELGFDNERAAYAALRATLHAVRDRLPVGLVAHFGAEMPTIVRGVYYEGWHPSPERLRAAHNRDFAEALRAELAGHDELQDVGRVAGAVIRVIERRMAPGQLAHVVEALPRGARALWAAAQAAPG</sequence>
<dbReference type="Pfam" id="PF10025">
    <property type="entry name" value="DUF2267"/>
    <property type="match status" value="1"/>
</dbReference>
<name>A5G080_ACICJ</name>
<dbReference type="Gene3D" id="1.10.490.110">
    <property type="entry name" value="Uncharacterized conserved protein DUF2267"/>
    <property type="match status" value="1"/>
</dbReference>
<evidence type="ECO:0008006" key="3">
    <source>
        <dbReference type="Google" id="ProtNLM"/>
    </source>
</evidence>
<dbReference type="InterPro" id="IPR038282">
    <property type="entry name" value="DUF2267_sf"/>
</dbReference>